<dbReference type="EMBL" id="CP001055">
    <property type="protein sequence ID" value="ACC98663.1"/>
    <property type="molecule type" value="Genomic_DNA"/>
</dbReference>
<dbReference type="STRING" id="445932.Emin_1111"/>
<keyword evidence="6 10" id="KW-0443">Lipid metabolism</keyword>
<protein>
    <recommendedName>
        <fullName evidence="10">Glycerol-3-phosphate acyltransferase</fullName>
    </recommendedName>
    <alternativeName>
        <fullName evidence="10">Acyl-PO4 G3P acyltransferase</fullName>
    </alternativeName>
    <alternativeName>
        <fullName evidence="10">Acyl-phosphate--glycerol-3-phosphate acyltransferase</fullName>
    </alternativeName>
    <alternativeName>
        <fullName evidence="10">G3P acyltransferase</fullName>
        <shortName evidence="10">GPAT</shortName>
        <ecNumber evidence="10">2.3.1.275</ecNumber>
    </alternativeName>
    <alternativeName>
        <fullName evidence="10">Lysophosphatidic acid synthase</fullName>
        <shortName evidence="10">LPA synthase</shortName>
    </alternativeName>
</protein>
<proteinExistence type="inferred from homology"/>
<dbReference type="AlphaFoldDB" id="B2KDR7"/>
<comment type="function">
    <text evidence="10">Catalyzes the transfer of an acyl group from acyl-phosphate (acyl-PO(4)) to glycerol-3-phosphate (G3P) to form lysophosphatidic acid (LPA). This enzyme utilizes acyl-phosphate as fatty acyl donor, but not acyl-CoA or acyl-ACP.</text>
</comment>
<dbReference type="GO" id="GO:0043772">
    <property type="term" value="F:acyl-phosphate glycerol-3-phosphate acyltransferase activity"/>
    <property type="evidence" value="ECO:0007669"/>
    <property type="project" value="UniProtKB-UniRule"/>
</dbReference>
<comment type="subcellular location">
    <subcellularLocation>
        <location evidence="10">Cell inner membrane</location>
        <topology evidence="10">Multi-pass membrane protein</topology>
    </subcellularLocation>
</comment>
<dbReference type="GO" id="GO:0005886">
    <property type="term" value="C:plasma membrane"/>
    <property type="evidence" value="ECO:0007669"/>
    <property type="project" value="UniProtKB-SubCell"/>
</dbReference>
<dbReference type="SMART" id="SM01207">
    <property type="entry name" value="G3P_acyltransf"/>
    <property type="match status" value="1"/>
</dbReference>
<evidence type="ECO:0000313" key="12">
    <source>
        <dbReference type="Proteomes" id="UP000001029"/>
    </source>
</evidence>
<evidence type="ECO:0000256" key="9">
    <source>
        <dbReference type="ARBA" id="ARBA00023264"/>
    </source>
</evidence>
<dbReference type="GO" id="GO:0008654">
    <property type="term" value="P:phospholipid biosynthetic process"/>
    <property type="evidence" value="ECO:0007669"/>
    <property type="project" value="UniProtKB-UniRule"/>
</dbReference>
<keyword evidence="10" id="KW-0997">Cell inner membrane</keyword>
<feature type="transmembrane region" description="Helical" evidence="10">
    <location>
        <begin position="84"/>
        <end position="103"/>
    </location>
</feature>
<dbReference type="RefSeq" id="WP_012415278.1">
    <property type="nucleotide sequence ID" value="NC_010644.1"/>
</dbReference>
<accession>B2KDR7</accession>
<evidence type="ECO:0000256" key="3">
    <source>
        <dbReference type="ARBA" id="ARBA00022679"/>
    </source>
</evidence>
<comment type="similarity">
    <text evidence="10">Belongs to the PlsY family.</text>
</comment>
<keyword evidence="3 10" id="KW-0808">Transferase</keyword>
<comment type="pathway">
    <text evidence="10">Lipid metabolism; phospholipid metabolism.</text>
</comment>
<comment type="catalytic activity">
    <reaction evidence="10">
        <text>an acyl phosphate + sn-glycerol 3-phosphate = a 1-acyl-sn-glycero-3-phosphate + phosphate</text>
        <dbReference type="Rhea" id="RHEA:34075"/>
        <dbReference type="ChEBI" id="CHEBI:43474"/>
        <dbReference type="ChEBI" id="CHEBI:57597"/>
        <dbReference type="ChEBI" id="CHEBI:57970"/>
        <dbReference type="ChEBI" id="CHEBI:59918"/>
        <dbReference type="EC" id="2.3.1.275"/>
    </reaction>
</comment>
<sequence length="212" mass="22773">MNTQVILMIVLAIISYLLGGIPTGYLIARKTMGIDIREHGSGNPGAANVYRTVGAKAGWATFIIDAFKGFVCVRLALFFFPNNYILAIACGTIAIAGHMWTPYLKFRGGKGVATAAGVFAAMMPIPIIVAFVVFAAAVWYSGHISVGSIFAAAVLPIAAWTVGGQPKEVNIMATIIALVVIYKHIPNMKRLLAKKELNFEDGSKKRKEQADK</sequence>
<keyword evidence="4 10" id="KW-0812">Transmembrane</keyword>
<dbReference type="HAMAP" id="MF_01043">
    <property type="entry name" value="PlsY"/>
    <property type="match status" value="1"/>
</dbReference>
<gene>
    <name evidence="10" type="primary">plsY</name>
    <name evidence="11" type="ordered locus">Emin_1111</name>
</gene>
<feature type="transmembrane region" description="Helical" evidence="10">
    <location>
        <begin position="115"/>
        <end position="139"/>
    </location>
</feature>
<evidence type="ECO:0000256" key="6">
    <source>
        <dbReference type="ARBA" id="ARBA00023098"/>
    </source>
</evidence>
<keyword evidence="12" id="KW-1185">Reference proteome</keyword>
<keyword evidence="8 10" id="KW-0594">Phospholipid biosynthesis</keyword>
<evidence type="ECO:0000256" key="1">
    <source>
        <dbReference type="ARBA" id="ARBA00022475"/>
    </source>
</evidence>
<feature type="transmembrane region" description="Helical" evidence="10">
    <location>
        <begin position="6"/>
        <end position="28"/>
    </location>
</feature>
<dbReference type="HOGENOM" id="CLU_081254_4_0_0"/>
<keyword evidence="5 10" id="KW-1133">Transmembrane helix</keyword>
<dbReference type="Pfam" id="PF02660">
    <property type="entry name" value="G3P_acyltransf"/>
    <property type="match status" value="1"/>
</dbReference>
<evidence type="ECO:0000256" key="5">
    <source>
        <dbReference type="ARBA" id="ARBA00022989"/>
    </source>
</evidence>
<evidence type="ECO:0000313" key="11">
    <source>
        <dbReference type="EMBL" id="ACC98663.1"/>
    </source>
</evidence>
<keyword evidence="2 10" id="KW-0444">Lipid biosynthesis</keyword>
<dbReference type="PANTHER" id="PTHR30309:SF0">
    <property type="entry name" value="GLYCEROL-3-PHOSPHATE ACYLTRANSFERASE-RELATED"/>
    <property type="match status" value="1"/>
</dbReference>
<evidence type="ECO:0000256" key="10">
    <source>
        <dbReference type="HAMAP-Rule" id="MF_01043"/>
    </source>
</evidence>
<evidence type="ECO:0000256" key="8">
    <source>
        <dbReference type="ARBA" id="ARBA00023209"/>
    </source>
</evidence>
<dbReference type="OrthoDB" id="9777124at2"/>
<reference evidence="11 12" key="1">
    <citation type="journal article" date="2009" name="Appl. Environ. Microbiol.">
        <title>Genomic analysis of 'Elusimicrobium minutum,' the first cultivated representative of the phylum 'Elusimicrobia' (formerly termite group 1).</title>
        <authorList>
            <person name="Herlemann D.P.R."/>
            <person name="Geissinger O."/>
            <person name="Ikeda-Ohtsubo W."/>
            <person name="Kunin V."/>
            <person name="Sun H."/>
            <person name="Lapidus A."/>
            <person name="Hugenholtz P."/>
            <person name="Brune A."/>
        </authorList>
    </citation>
    <scope>NUCLEOTIDE SEQUENCE [LARGE SCALE GENOMIC DNA]</scope>
    <source>
        <strain evidence="11 12">Pei191</strain>
    </source>
</reference>
<evidence type="ECO:0000256" key="4">
    <source>
        <dbReference type="ARBA" id="ARBA00022692"/>
    </source>
</evidence>
<evidence type="ECO:0000256" key="7">
    <source>
        <dbReference type="ARBA" id="ARBA00023136"/>
    </source>
</evidence>
<dbReference type="Proteomes" id="UP000001029">
    <property type="component" value="Chromosome"/>
</dbReference>
<dbReference type="NCBIfam" id="TIGR00023">
    <property type="entry name" value="glycerol-3-phosphate 1-O-acyltransferase PlsY"/>
    <property type="match status" value="1"/>
</dbReference>
<keyword evidence="7 10" id="KW-0472">Membrane</keyword>
<feature type="transmembrane region" description="Helical" evidence="10">
    <location>
        <begin position="146"/>
        <end position="163"/>
    </location>
</feature>
<dbReference type="InterPro" id="IPR003811">
    <property type="entry name" value="G3P_acylTferase_PlsY"/>
</dbReference>
<organism evidence="11 12">
    <name type="scientific">Elusimicrobium minutum (strain Pei191)</name>
    <dbReference type="NCBI Taxonomy" id="445932"/>
    <lineage>
        <taxon>Bacteria</taxon>
        <taxon>Pseudomonadati</taxon>
        <taxon>Elusimicrobiota</taxon>
        <taxon>Elusimicrobia</taxon>
        <taxon>Elusimicrobiales</taxon>
        <taxon>Elusimicrobiaceae</taxon>
        <taxon>Elusimicrobium</taxon>
    </lineage>
</organism>
<evidence type="ECO:0000256" key="2">
    <source>
        <dbReference type="ARBA" id="ARBA00022516"/>
    </source>
</evidence>
<dbReference type="PANTHER" id="PTHR30309">
    <property type="entry name" value="INNER MEMBRANE PROTEIN YGIH"/>
    <property type="match status" value="1"/>
</dbReference>
<comment type="subunit">
    <text evidence="10">Probably interacts with PlsX.</text>
</comment>
<feature type="transmembrane region" description="Helical" evidence="10">
    <location>
        <begin position="169"/>
        <end position="185"/>
    </location>
</feature>
<keyword evidence="9 10" id="KW-1208">Phospholipid metabolism</keyword>
<keyword evidence="1 10" id="KW-1003">Cell membrane</keyword>
<dbReference type="UniPathway" id="UPA00085"/>
<dbReference type="EC" id="2.3.1.275" evidence="10"/>
<dbReference type="KEGG" id="emi:Emin_1111"/>
<name>B2KDR7_ELUMP</name>